<keyword evidence="2 5" id="KW-0547">Nucleotide-binding</keyword>
<dbReference type="Proteomes" id="UP000256970">
    <property type="component" value="Unassembled WGS sequence"/>
</dbReference>
<feature type="region of interest" description="G2" evidence="5">
    <location>
        <begin position="328"/>
        <end position="332"/>
    </location>
</feature>
<feature type="region of interest" description="G4" evidence="5">
    <location>
        <begin position="412"/>
        <end position="415"/>
    </location>
</feature>
<feature type="region of interest" description="Disordered" evidence="6">
    <location>
        <begin position="48"/>
        <end position="201"/>
    </location>
</feature>
<dbReference type="PANTHER" id="PTHR42698:SF2">
    <property type="entry name" value="GTPASE ERA-LIKE, CHLOROPLASTIC"/>
    <property type="match status" value="1"/>
</dbReference>
<dbReference type="NCBIfam" id="TIGR00231">
    <property type="entry name" value="small_GTP"/>
    <property type="match status" value="1"/>
</dbReference>
<reference evidence="8 9" key="1">
    <citation type="submission" date="2016-10" db="EMBL/GenBank/DDBJ databases">
        <authorList>
            <person name="Cai Z."/>
        </authorList>
    </citation>
    <scope>NUCLEOTIDE SEQUENCE [LARGE SCALE GENOMIC DNA]</scope>
</reference>
<dbReference type="CDD" id="cd22534">
    <property type="entry name" value="KH-II_Era"/>
    <property type="match status" value="1"/>
</dbReference>
<evidence type="ECO:0000256" key="3">
    <source>
        <dbReference type="ARBA" id="ARBA00022884"/>
    </source>
</evidence>
<dbReference type="InterPro" id="IPR015946">
    <property type="entry name" value="KH_dom-like_a/b"/>
</dbReference>
<evidence type="ECO:0000313" key="9">
    <source>
        <dbReference type="Proteomes" id="UP000256970"/>
    </source>
</evidence>
<dbReference type="InterPro" id="IPR005225">
    <property type="entry name" value="Small_GTP-bd"/>
</dbReference>
<comment type="similarity">
    <text evidence="1 5">Belongs to the TRAFAC class TrmE-Era-EngA-EngB-Septin-like GTPase superfamily. Era GTPase family.</text>
</comment>
<dbReference type="SUPFAM" id="SSF52540">
    <property type="entry name" value="P-loop containing nucleoside triphosphate hydrolases"/>
    <property type="match status" value="1"/>
</dbReference>
<evidence type="ECO:0000259" key="7">
    <source>
        <dbReference type="PROSITE" id="PS51713"/>
    </source>
</evidence>
<dbReference type="PRINTS" id="PR00326">
    <property type="entry name" value="GTP1OBG"/>
</dbReference>
<dbReference type="SUPFAM" id="SSF54814">
    <property type="entry name" value="Prokaryotic type KH domain (KH-domain type II)"/>
    <property type="match status" value="1"/>
</dbReference>
<dbReference type="CDD" id="cd04163">
    <property type="entry name" value="Era"/>
    <property type="match status" value="1"/>
</dbReference>
<name>A0A383VXX8_TETOB</name>
<dbReference type="AlphaFoldDB" id="A0A383VXX8"/>
<feature type="compositionally biased region" description="Low complexity" evidence="6">
    <location>
        <begin position="99"/>
        <end position="120"/>
    </location>
</feature>
<keyword evidence="9" id="KW-1185">Reference proteome</keyword>
<evidence type="ECO:0000256" key="4">
    <source>
        <dbReference type="ARBA" id="ARBA00023134"/>
    </source>
</evidence>
<sequence length="593" mass="65379">MQALRGLHAARHAAACTSKHCGSSPALRSPILAPHTAINRSKSCITAAEDAEAQTEPGVDPRARRLQRQQRRAQRRPSSDAQELQQEIVEQDDADADASADSPGPSSSSSSSSARPVSRIAARRQQRSRAVRRVPAATVLDAEDAEDAADADEDEDSSSDDADMAVDDAWQQNEGPDEQQPAPADDEAGLDIAAAAEGDEATEQLPLSVVEALQSHTWPSMNAQRKQLQQQKQQAAQQSTAGSEQQPKQQRQQQRAQQQPPEQRTEPLRLSEINPMYLPVLTDEDLDNDPPGHKSGYVAVIGRPNAGKSTLINAIVGQKLSIVTFKPQTTRHRVVGIASDKDYQMILFDTPGIMQEQRSKLDERMMAAVVSSIRAAEVIIAVVDSADSPQDALAMFQPGADWNGPPMAVLLNKADQLEEQQLQELTEWYKQNCRAEQVFVGSALSAEDDGVAAIKAWAVDKLPEGPTLYPKSMVSDQPERFFVSEIIREQIFLQYSQEIPYACQVQIIDFKEWPNKKDHIQALILVERESQMPILLGAGGRAKRELGTAARKQIEEFLGRPVYLEITVQVAPSWRSKSDRLKDFGYFDPLYIT</sequence>
<evidence type="ECO:0000256" key="2">
    <source>
        <dbReference type="ARBA" id="ARBA00022741"/>
    </source>
</evidence>
<evidence type="ECO:0000313" key="8">
    <source>
        <dbReference type="EMBL" id="SZX69672.1"/>
    </source>
</evidence>
<dbReference type="Gene3D" id="3.40.50.300">
    <property type="entry name" value="P-loop containing nucleotide triphosphate hydrolases"/>
    <property type="match status" value="1"/>
</dbReference>
<protein>
    <recommendedName>
        <fullName evidence="7">Era-type G domain-containing protein</fullName>
    </recommendedName>
</protein>
<dbReference type="InterPro" id="IPR009019">
    <property type="entry name" value="KH_sf_prok-type"/>
</dbReference>
<dbReference type="InterPro" id="IPR005662">
    <property type="entry name" value="GTPase_Era-like"/>
</dbReference>
<feature type="compositionally biased region" description="Acidic residues" evidence="6">
    <location>
        <begin position="141"/>
        <end position="166"/>
    </location>
</feature>
<gene>
    <name evidence="8" type="ORF">BQ4739_LOCUS9963</name>
</gene>
<dbReference type="InterPro" id="IPR004044">
    <property type="entry name" value="KH_dom_type_2"/>
</dbReference>
<feature type="region of interest" description="G3" evidence="5">
    <location>
        <begin position="349"/>
        <end position="352"/>
    </location>
</feature>
<keyword evidence="3" id="KW-0694">RNA-binding</keyword>
<organism evidence="8 9">
    <name type="scientific">Tetradesmus obliquus</name>
    <name type="common">Green alga</name>
    <name type="synonym">Acutodesmus obliquus</name>
    <dbReference type="NCBI Taxonomy" id="3088"/>
    <lineage>
        <taxon>Eukaryota</taxon>
        <taxon>Viridiplantae</taxon>
        <taxon>Chlorophyta</taxon>
        <taxon>core chlorophytes</taxon>
        <taxon>Chlorophyceae</taxon>
        <taxon>CS clade</taxon>
        <taxon>Sphaeropleales</taxon>
        <taxon>Scenedesmaceae</taxon>
        <taxon>Tetradesmus</taxon>
    </lineage>
</organism>
<keyword evidence="4 5" id="KW-0342">GTP-binding</keyword>
<feature type="compositionally biased region" description="Basic residues" evidence="6">
    <location>
        <begin position="64"/>
        <end position="75"/>
    </location>
</feature>
<dbReference type="EMBL" id="FNXT01000947">
    <property type="protein sequence ID" value="SZX69672.1"/>
    <property type="molecule type" value="Genomic_DNA"/>
</dbReference>
<proteinExistence type="inferred from homology"/>
<feature type="region of interest" description="G5" evidence="5">
    <location>
        <begin position="441"/>
        <end position="443"/>
    </location>
</feature>
<feature type="domain" description="Era-type G" evidence="7">
    <location>
        <begin position="294"/>
        <end position="464"/>
    </location>
</feature>
<dbReference type="NCBIfam" id="TIGR00436">
    <property type="entry name" value="era"/>
    <property type="match status" value="1"/>
</dbReference>
<accession>A0A383VXX8</accession>
<evidence type="ECO:0000256" key="5">
    <source>
        <dbReference type="PROSITE-ProRule" id="PRU01050"/>
    </source>
</evidence>
<feature type="compositionally biased region" description="Basic residues" evidence="6">
    <location>
        <begin position="121"/>
        <end position="132"/>
    </location>
</feature>
<feature type="region of interest" description="G1" evidence="5">
    <location>
        <begin position="302"/>
        <end position="309"/>
    </location>
</feature>
<dbReference type="GO" id="GO:0019843">
    <property type="term" value="F:rRNA binding"/>
    <property type="evidence" value="ECO:0007669"/>
    <property type="project" value="TreeGrafter"/>
</dbReference>
<dbReference type="PANTHER" id="PTHR42698">
    <property type="entry name" value="GTPASE ERA"/>
    <property type="match status" value="1"/>
</dbReference>
<dbReference type="InterPro" id="IPR006073">
    <property type="entry name" value="GTP-bd"/>
</dbReference>
<feature type="compositionally biased region" description="Low complexity" evidence="6">
    <location>
        <begin position="223"/>
        <end position="262"/>
    </location>
</feature>
<feature type="compositionally biased region" description="Acidic residues" evidence="6">
    <location>
        <begin position="89"/>
        <end position="98"/>
    </location>
</feature>
<dbReference type="GO" id="GO:0043024">
    <property type="term" value="F:ribosomal small subunit binding"/>
    <property type="evidence" value="ECO:0007669"/>
    <property type="project" value="TreeGrafter"/>
</dbReference>
<feature type="region of interest" description="Disordered" evidence="6">
    <location>
        <begin position="221"/>
        <end position="272"/>
    </location>
</feature>
<dbReference type="Pfam" id="PF01926">
    <property type="entry name" value="MMR_HSR1"/>
    <property type="match status" value="1"/>
</dbReference>
<evidence type="ECO:0000256" key="1">
    <source>
        <dbReference type="ARBA" id="ARBA00007921"/>
    </source>
</evidence>
<evidence type="ECO:0000256" key="6">
    <source>
        <dbReference type="SAM" id="MobiDB-lite"/>
    </source>
</evidence>
<dbReference type="NCBIfam" id="NF000908">
    <property type="entry name" value="PRK00089.1"/>
    <property type="match status" value="1"/>
</dbReference>
<dbReference type="STRING" id="3088.A0A383VXX8"/>
<dbReference type="GO" id="GO:0005525">
    <property type="term" value="F:GTP binding"/>
    <property type="evidence" value="ECO:0007669"/>
    <property type="project" value="UniProtKB-UniRule"/>
</dbReference>
<dbReference type="InterPro" id="IPR027417">
    <property type="entry name" value="P-loop_NTPase"/>
</dbReference>
<dbReference type="InterPro" id="IPR030388">
    <property type="entry name" value="G_ERA_dom"/>
</dbReference>
<dbReference type="Pfam" id="PF07650">
    <property type="entry name" value="KH_2"/>
    <property type="match status" value="1"/>
</dbReference>
<dbReference type="PROSITE" id="PS51713">
    <property type="entry name" value="G_ERA"/>
    <property type="match status" value="1"/>
</dbReference>
<dbReference type="Gene3D" id="3.30.300.20">
    <property type="match status" value="1"/>
</dbReference>
<dbReference type="HAMAP" id="MF_00367">
    <property type="entry name" value="GTPase_Era"/>
    <property type="match status" value="1"/>
</dbReference>
<dbReference type="GO" id="GO:0000028">
    <property type="term" value="P:ribosomal small subunit assembly"/>
    <property type="evidence" value="ECO:0007669"/>
    <property type="project" value="TreeGrafter"/>
</dbReference>